<feature type="domain" description="SHSP" evidence="4">
    <location>
        <begin position="1"/>
        <end position="136"/>
    </location>
</feature>
<accession>A0ABD1LZ41</accession>
<dbReference type="Proteomes" id="UP001603857">
    <property type="component" value="Unassembled WGS sequence"/>
</dbReference>
<dbReference type="InterPro" id="IPR008978">
    <property type="entry name" value="HSP20-like_chaperone"/>
</dbReference>
<evidence type="ECO:0000313" key="5">
    <source>
        <dbReference type="EMBL" id="KAL2328799.1"/>
    </source>
</evidence>
<dbReference type="InterPro" id="IPR031107">
    <property type="entry name" value="Small_HSP"/>
</dbReference>
<evidence type="ECO:0000256" key="2">
    <source>
        <dbReference type="PROSITE-ProRule" id="PRU00285"/>
    </source>
</evidence>
<dbReference type="AlphaFoldDB" id="A0ABD1LZ41"/>
<organism evidence="5 6">
    <name type="scientific">Flemingia macrophylla</name>
    <dbReference type="NCBI Taxonomy" id="520843"/>
    <lineage>
        <taxon>Eukaryota</taxon>
        <taxon>Viridiplantae</taxon>
        <taxon>Streptophyta</taxon>
        <taxon>Embryophyta</taxon>
        <taxon>Tracheophyta</taxon>
        <taxon>Spermatophyta</taxon>
        <taxon>Magnoliopsida</taxon>
        <taxon>eudicotyledons</taxon>
        <taxon>Gunneridae</taxon>
        <taxon>Pentapetalae</taxon>
        <taxon>rosids</taxon>
        <taxon>fabids</taxon>
        <taxon>Fabales</taxon>
        <taxon>Fabaceae</taxon>
        <taxon>Papilionoideae</taxon>
        <taxon>50 kb inversion clade</taxon>
        <taxon>NPAAA clade</taxon>
        <taxon>indigoferoid/millettioid clade</taxon>
        <taxon>Phaseoleae</taxon>
        <taxon>Flemingia</taxon>
    </lineage>
</organism>
<dbReference type="Gene3D" id="2.60.40.790">
    <property type="match status" value="1"/>
</dbReference>
<evidence type="ECO:0000256" key="3">
    <source>
        <dbReference type="RuleBase" id="RU003616"/>
    </source>
</evidence>
<evidence type="ECO:0000313" key="6">
    <source>
        <dbReference type="Proteomes" id="UP001603857"/>
    </source>
</evidence>
<reference evidence="5 6" key="1">
    <citation type="submission" date="2024-08" db="EMBL/GenBank/DDBJ databases">
        <title>Insights into the chromosomal genome structure of Flemingia macrophylla.</title>
        <authorList>
            <person name="Ding Y."/>
            <person name="Zhao Y."/>
            <person name="Bi W."/>
            <person name="Wu M."/>
            <person name="Zhao G."/>
            <person name="Gong Y."/>
            <person name="Li W."/>
            <person name="Zhang P."/>
        </authorList>
    </citation>
    <scope>NUCLEOTIDE SEQUENCE [LARGE SCALE GENOMIC DNA]</scope>
    <source>
        <strain evidence="5">DYQJB</strain>
        <tissue evidence="5">Leaf</tissue>
    </source>
</reference>
<dbReference type="PANTHER" id="PTHR11527">
    <property type="entry name" value="HEAT-SHOCK PROTEIN 20 FAMILY MEMBER"/>
    <property type="match status" value="1"/>
</dbReference>
<name>A0ABD1LZ41_9FABA</name>
<sequence length="139" mass="15888">MSIVRRNGGEVNGSNSSGDFWDLNLWDPFVDFPLSLPPRMINCFPGFGSVDWRETARAHVWQVVVPEEEEVLVELQDERMLQVSVESGNFVSRFRIPDNANLEQLKADMRHGVLLVTVPKFPQQPPNRNVRLIQIDSTN</sequence>
<dbReference type="SUPFAM" id="SSF49764">
    <property type="entry name" value="HSP20-like chaperones"/>
    <property type="match status" value="1"/>
</dbReference>
<keyword evidence="6" id="KW-1185">Reference proteome</keyword>
<dbReference type="PROSITE" id="PS01031">
    <property type="entry name" value="SHSP"/>
    <property type="match status" value="1"/>
</dbReference>
<evidence type="ECO:0000256" key="1">
    <source>
        <dbReference type="ARBA" id="ARBA00023016"/>
    </source>
</evidence>
<comment type="caution">
    <text evidence="5">The sequence shown here is derived from an EMBL/GenBank/DDBJ whole genome shotgun (WGS) entry which is preliminary data.</text>
</comment>
<dbReference type="InterPro" id="IPR002068">
    <property type="entry name" value="A-crystallin/Hsp20_dom"/>
</dbReference>
<keyword evidence="1" id="KW-0346">Stress response</keyword>
<gene>
    <name evidence="5" type="ORF">Fmac_022226</name>
</gene>
<evidence type="ECO:0000259" key="4">
    <source>
        <dbReference type="PROSITE" id="PS01031"/>
    </source>
</evidence>
<dbReference type="EMBL" id="JBGMDY010000007">
    <property type="protein sequence ID" value="KAL2328799.1"/>
    <property type="molecule type" value="Genomic_DNA"/>
</dbReference>
<dbReference type="Pfam" id="PF00011">
    <property type="entry name" value="HSP20"/>
    <property type="match status" value="1"/>
</dbReference>
<protein>
    <recommendedName>
        <fullName evidence="4">SHSP domain-containing protein</fullName>
    </recommendedName>
</protein>
<proteinExistence type="inferred from homology"/>
<comment type="similarity">
    <text evidence="2 3">Belongs to the small heat shock protein (HSP20) family.</text>
</comment>